<feature type="compositionally biased region" description="Polar residues" evidence="1">
    <location>
        <begin position="67"/>
        <end position="77"/>
    </location>
</feature>
<sequence length="111" mass="12250">MQPLAWTLLAGLGVACPLAWSQGVRSAQDTPLAMFDDEDIRLMQGAIQQALDSGQRVEWRNDKTRSRGTATPSPAATENCRNLAVENRHKSKVGNMKYQFCKVDGTWKAVS</sequence>
<dbReference type="RefSeq" id="WP_181653604.1">
    <property type="nucleotide sequence ID" value="NZ_WSEL01000009.1"/>
</dbReference>
<evidence type="ECO:0000313" key="3">
    <source>
        <dbReference type="Proteomes" id="UP000469385"/>
    </source>
</evidence>
<feature type="compositionally biased region" description="Basic and acidic residues" evidence="1">
    <location>
        <begin position="55"/>
        <end position="65"/>
    </location>
</feature>
<dbReference type="Proteomes" id="UP000469385">
    <property type="component" value="Unassembled WGS sequence"/>
</dbReference>
<reference evidence="2 3" key="1">
    <citation type="submission" date="2019-12" db="EMBL/GenBank/DDBJ databases">
        <authorList>
            <person name="Huq M.A."/>
        </authorList>
    </citation>
    <scope>NUCLEOTIDE SEQUENCE [LARGE SCALE GENOMIC DNA]</scope>
    <source>
        <strain evidence="2 3">MAH-25</strain>
    </source>
</reference>
<name>A0A6N8IWD9_9BURK</name>
<feature type="region of interest" description="Disordered" evidence="1">
    <location>
        <begin position="53"/>
        <end position="77"/>
    </location>
</feature>
<gene>
    <name evidence="2" type="ORF">GON04_15500</name>
</gene>
<keyword evidence="3" id="KW-1185">Reference proteome</keyword>
<evidence type="ECO:0000313" key="2">
    <source>
        <dbReference type="EMBL" id="MVQ30865.1"/>
    </source>
</evidence>
<comment type="caution">
    <text evidence="2">The sequence shown here is derived from an EMBL/GenBank/DDBJ whole genome shotgun (WGS) entry which is preliminary data.</text>
</comment>
<dbReference type="AlphaFoldDB" id="A0A6N8IWD9"/>
<evidence type="ECO:0000256" key="1">
    <source>
        <dbReference type="SAM" id="MobiDB-lite"/>
    </source>
</evidence>
<protein>
    <recommendedName>
        <fullName evidence="4">Surface antigen domain-containing protein</fullName>
    </recommendedName>
</protein>
<proteinExistence type="predicted"/>
<evidence type="ECO:0008006" key="4">
    <source>
        <dbReference type="Google" id="ProtNLM"/>
    </source>
</evidence>
<organism evidence="2 3">
    <name type="scientific">Ramlibacter pinisoli</name>
    <dbReference type="NCBI Taxonomy" id="2682844"/>
    <lineage>
        <taxon>Bacteria</taxon>
        <taxon>Pseudomonadati</taxon>
        <taxon>Pseudomonadota</taxon>
        <taxon>Betaproteobacteria</taxon>
        <taxon>Burkholderiales</taxon>
        <taxon>Comamonadaceae</taxon>
        <taxon>Ramlibacter</taxon>
    </lineage>
</organism>
<dbReference type="EMBL" id="WSEL01000009">
    <property type="protein sequence ID" value="MVQ30865.1"/>
    <property type="molecule type" value="Genomic_DNA"/>
</dbReference>
<accession>A0A6N8IWD9</accession>